<dbReference type="GO" id="GO:0016887">
    <property type="term" value="F:ATP hydrolysis activity"/>
    <property type="evidence" value="ECO:0007669"/>
    <property type="project" value="InterPro"/>
</dbReference>
<dbReference type="KEGG" id="csq:CSCA_0310"/>
<evidence type="ECO:0000256" key="2">
    <source>
        <dbReference type="ARBA" id="ARBA00022741"/>
    </source>
</evidence>
<dbReference type="PANTHER" id="PTHR42781">
    <property type="entry name" value="SPERMIDINE/PUTRESCINE IMPORT ATP-BINDING PROTEIN POTA"/>
    <property type="match status" value="1"/>
</dbReference>
<evidence type="ECO:0000259" key="4">
    <source>
        <dbReference type="PROSITE" id="PS50893"/>
    </source>
</evidence>
<dbReference type="STRING" id="1548.CSCA_0310"/>
<dbReference type="GO" id="GO:0005524">
    <property type="term" value="F:ATP binding"/>
    <property type="evidence" value="ECO:0007669"/>
    <property type="project" value="UniProtKB-KW"/>
</dbReference>
<keyword evidence="3" id="KW-0067">ATP-binding</keyword>
<dbReference type="Proteomes" id="UP000033115">
    <property type="component" value="Chromosome"/>
</dbReference>
<dbReference type="InterPro" id="IPR017871">
    <property type="entry name" value="ABC_transporter-like_CS"/>
</dbReference>
<dbReference type="RefSeq" id="WP_029160500.1">
    <property type="nucleotide sequence ID" value="NZ_CP009933.1"/>
</dbReference>
<evidence type="ECO:0000256" key="1">
    <source>
        <dbReference type="ARBA" id="ARBA00022448"/>
    </source>
</evidence>
<dbReference type="PROSITE" id="PS00211">
    <property type="entry name" value="ABC_TRANSPORTER_1"/>
    <property type="match status" value="1"/>
</dbReference>
<proteinExistence type="predicted"/>
<evidence type="ECO:0000313" key="6">
    <source>
        <dbReference type="Proteomes" id="UP000033115"/>
    </source>
</evidence>
<dbReference type="SMART" id="SM00382">
    <property type="entry name" value="AAA"/>
    <property type="match status" value="1"/>
</dbReference>
<dbReference type="InterPro" id="IPR050093">
    <property type="entry name" value="ABC_SmlMolc_Importer"/>
</dbReference>
<feature type="domain" description="ABC transporter" evidence="4">
    <location>
        <begin position="1"/>
        <end position="224"/>
    </location>
</feature>
<reference evidence="5 6" key="1">
    <citation type="journal article" date="2015" name="J. Biotechnol.">
        <title>Complete genome sequence of a malodorant-producing acetogen, Clostridium scatologenes ATCC 25775(T).</title>
        <authorList>
            <person name="Zhu Z."/>
            <person name="Guo T."/>
            <person name="Zheng H."/>
            <person name="Song T."/>
            <person name="Ouyang P."/>
            <person name="Xie J."/>
        </authorList>
    </citation>
    <scope>NUCLEOTIDE SEQUENCE [LARGE SCALE GENOMIC DNA]</scope>
    <source>
        <strain evidence="5 6">ATCC 25775</strain>
    </source>
</reference>
<keyword evidence="1" id="KW-0813">Transport</keyword>
<keyword evidence="6" id="KW-1185">Reference proteome</keyword>
<evidence type="ECO:0000256" key="3">
    <source>
        <dbReference type="ARBA" id="ARBA00022840"/>
    </source>
</evidence>
<name>A0A0E3JLY4_CLOSL</name>
<keyword evidence="2" id="KW-0547">Nucleotide-binding</keyword>
<dbReference type="AlphaFoldDB" id="A0A0E3JLY4"/>
<dbReference type="HOGENOM" id="CLU_000604_1_22_9"/>
<dbReference type="EMBL" id="CP009933">
    <property type="protein sequence ID" value="AKA67435.1"/>
    <property type="molecule type" value="Genomic_DNA"/>
</dbReference>
<dbReference type="PANTHER" id="PTHR42781:SF4">
    <property type="entry name" value="SPERMIDINE_PUTRESCINE IMPORT ATP-BINDING PROTEIN POTA"/>
    <property type="match status" value="1"/>
</dbReference>
<dbReference type="Pfam" id="PF00005">
    <property type="entry name" value="ABC_tran"/>
    <property type="match status" value="1"/>
</dbReference>
<evidence type="ECO:0000313" key="5">
    <source>
        <dbReference type="EMBL" id="AKA67435.1"/>
    </source>
</evidence>
<sequence length="225" mass="25686">MLNVRIFKKMYCFDLDVNFSLNKEVLVIQGHSGSGKTTILDCISGIKTPEKGEISVGNEAIFSSKKNINMKIKDRNIGYVFQNYALFPHMTIEKNILFGLQCKNLKDTSYIEHIMKVFNIDHLKRRYPKQISGGEKQRVALARALSIKPDVLLLDEPFSALDAQTKSIVYDEFLQLKKMYSIDIILVTHNPEEARLLGDKIIHIDYGKIKECENTNNLEVSVSVE</sequence>
<protein>
    <submittedName>
        <fullName evidence="5">ABC transporter related protein</fullName>
    </submittedName>
</protein>
<dbReference type="InterPro" id="IPR003439">
    <property type="entry name" value="ABC_transporter-like_ATP-bd"/>
</dbReference>
<accession>A0A0E3JLY4</accession>
<dbReference type="InterPro" id="IPR027417">
    <property type="entry name" value="P-loop_NTPase"/>
</dbReference>
<dbReference type="InterPro" id="IPR003593">
    <property type="entry name" value="AAA+_ATPase"/>
</dbReference>
<dbReference type="SUPFAM" id="SSF52540">
    <property type="entry name" value="P-loop containing nucleoside triphosphate hydrolases"/>
    <property type="match status" value="1"/>
</dbReference>
<dbReference type="Gene3D" id="3.40.50.300">
    <property type="entry name" value="P-loop containing nucleotide triphosphate hydrolases"/>
    <property type="match status" value="1"/>
</dbReference>
<gene>
    <name evidence="5" type="ORF">CSCA_0310</name>
</gene>
<dbReference type="PROSITE" id="PS50893">
    <property type="entry name" value="ABC_TRANSPORTER_2"/>
    <property type="match status" value="1"/>
</dbReference>
<organism evidence="5 6">
    <name type="scientific">Clostridium scatologenes</name>
    <dbReference type="NCBI Taxonomy" id="1548"/>
    <lineage>
        <taxon>Bacteria</taxon>
        <taxon>Bacillati</taxon>
        <taxon>Bacillota</taxon>
        <taxon>Clostridia</taxon>
        <taxon>Eubacteriales</taxon>
        <taxon>Clostridiaceae</taxon>
        <taxon>Clostridium</taxon>
    </lineage>
</organism>